<protein>
    <recommendedName>
        <fullName evidence="2">RecQ-mediated genome instability protein 1</fullName>
    </recommendedName>
</protein>
<evidence type="ECO:0000259" key="4">
    <source>
        <dbReference type="Pfam" id="PF08585"/>
    </source>
</evidence>
<dbReference type="PANTHER" id="PTHR14790:SF15">
    <property type="entry name" value="RECQ-MEDIATED GENOME INSTABILITY PROTEIN 1"/>
    <property type="match status" value="1"/>
</dbReference>
<name>W9YJX3_9EURO</name>
<dbReference type="GO" id="GO:0031422">
    <property type="term" value="C:RecQ family helicase-topoisomerase III complex"/>
    <property type="evidence" value="ECO:0007669"/>
    <property type="project" value="TreeGrafter"/>
</dbReference>
<dbReference type="GO" id="GO:0000712">
    <property type="term" value="P:resolution of meiotic recombination intermediates"/>
    <property type="evidence" value="ECO:0007669"/>
    <property type="project" value="TreeGrafter"/>
</dbReference>
<proteinExistence type="inferred from homology"/>
<dbReference type="HOGENOM" id="CLU_093893_0_0_1"/>
<feature type="domain" description="RMI1 N-terminal" evidence="5">
    <location>
        <begin position="15"/>
        <end position="61"/>
    </location>
</feature>
<feature type="domain" description="RecQ mediated genome instability protein 1 OB-fold" evidence="4">
    <location>
        <begin position="71"/>
        <end position="205"/>
    </location>
</feature>
<keyword evidence="7" id="KW-1185">Reference proteome</keyword>
<dbReference type="STRING" id="1182542.W9YJX3"/>
<dbReference type="InterPro" id="IPR042470">
    <property type="entry name" value="RMI1_N_C_sf"/>
</dbReference>
<dbReference type="Proteomes" id="UP000019478">
    <property type="component" value="Unassembled WGS sequence"/>
</dbReference>
<evidence type="ECO:0000256" key="1">
    <source>
        <dbReference type="ARBA" id="ARBA00006395"/>
    </source>
</evidence>
<dbReference type="InterPro" id="IPR049363">
    <property type="entry name" value="RMI1_N"/>
</dbReference>
<evidence type="ECO:0000313" key="6">
    <source>
        <dbReference type="EMBL" id="EXJ89975.1"/>
    </source>
</evidence>
<dbReference type="AlphaFoldDB" id="W9YJX3"/>
<dbReference type="Gene3D" id="2.40.50.770">
    <property type="entry name" value="RecQ-mediated genome instability protein Rmi1, C-terminal domain"/>
    <property type="match status" value="1"/>
</dbReference>
<sequence>MPALHPLHTQLSTALQARHNLPVHPQWLNDFLSSRGPNPPPVPALVSTAHFRILASDITTSLRPSSAAEVLPPDVSDVNVKERRLAGPVVVQVLDVVDVGSSKWGQVEAIERVEHGEQIRGREVIRTVDAMEEEDEEDRSDADPAARSSARTNGTRSRSRAAASAEQSANKKLTTGPHKLLLQDSKGTKVLAFELARIPGIALSISASATLSLPTSSSNQHSGPRPNTIPVEDLGMFIGCKILLKPGTVVRRGMAMLTPDSCMVLGGKVEAWDKKWKEEHKQRLTGLVDEENGAAR</sequence>
<dbReference type="PANTHER" id="PTHR14790">
    <property type="entry name" value="RECQ-MEDIATED GENOME INSTABILITY PROTEIN 1 RMI1"/>
    <property type="match status" value="1"/>
</dbReference>
<dbReference type="InterPro" id="IPR013894">
    <property type="entry name" value="RMI1_OB"/>
</dbReference>
<accession>W9YJX3</accession>
<evidence type="ECO:0000256" key="3">
    <source>
        <dbReference type="SAM" id="MobiDB-lite"/>
    </source>
</evidence>
<dbReference type="GeneID" id="19167172"/>
<evidence type="ECO:0000313" key="7">
    <source>
        <dbReference type="Proteomes" id="UP000019478"/>
    </source>
</evidence>
<dbReference type="Pfam" id="PF08585">
    <property type="entry name" value="RMI1_N_C"/>
    <property type="match status" value="2"/>
</dbReference>
<dbReference type="OrthoDB" id="341511at2759"/>
<comment type="caution">
    <text evidence="6">The sequence shown here is derived from an EMBL/GenBank/DDBJ whole genome shotgun (WGS) entry which is preliminary data.</text>
</comment>
<comment type="similarity">
    <text evidence="1">Belongs to the RMI1 family.</text>
</comment>
<feature type="compositionally biased region" description="Low complexity" evidence="3">
    <location>
        <begin position="143"/>
        <end position="165"/>
    </location>
</feature>
<feature type="domain" description="RecQ mediated genome instability protein 1 OB-fold" evidence="4">
    <location>
        <begin position="228"/>
        <end position="279"/>
    </location>
</feature>
<dbReference type="EMBL" id="AMGY01000002">
    <property type="protein sequence ID" value="EXJ89975.1"/>
    <property type="molecule type" value="Genomic_DNA"/>
</dbReference>
<gene>
    <name evidence="6" type="ORF">A1O3_03042</name>
</gene>
<dbReference type="Pfam" id="PF21000">
    <property type="entry name" value="RMI1_N_N"/>
    <property type="match status" value="1"/>
</dbReference>
<feature type="compositionally biased region" description="Acidic residues" evidence="3">
    <location>
        <begin position="130"/>
        <end position="140"/>
    </location>
</feature>
<evidence type="ECO:0000259" key="5">
    <source>
        <dbReference type="Pfam" id="PF21000"/>
    </source>
</evidence>
<reference evidence="6 7" key="1">
    <citation type="submission" date="2013-03" db="EMBL/GenBank/DDBJ databases">
        <title>The Genome Sequence of Capronia epimyces CBS 606.96.</title>
        <authorList>
            <consortium name="The Broad Institute Genomics Platform"/>
            <person name="Cuomo C."/>
            <person name="de Hoog S."/>
            <person name="Gorbushina A."/>
            <person name="Walker B."/>
            <person name="Young S.K."/>
            <person name="Zeng Q."/>
            <person name="Gargeya S."/>
            <person name="Fitzgerald M."/>
            <person name="Haas B."/>
            <person name="Abouelleil A."/>
            <person name="Allen A.W."/>
            <person name="Alvarado L."/>
            <person name="Arachchi H.M."/>
            <person name="Berlin A.M."/>
            <person name="Chapman S.B."/>
            <person name="Gainer-Dewar J."/>
            <person name="Goldberg J."/>
            <person name="Griggs A."/>
            <person name="Gujja S."/>
            <person name="Hansen M."/>
            <person name="Howarth C."/>
            <person name="Imamovic A."/>
            <person name="Ireland A."/>
            <person name="Larimer J."/>
            <person name="McCowan C."/>
            <person name="Murphy C."/>
            <person name="Pearson M."/>
            <person name="Poon T.W."/>
            <person name="Priest M."/>
            <person name="Roberts A."/>
            <person name="Saif S."/>
            <person name="Shea T."/>
            <person name="Sisk P."/>
            <person name="Sykes S."/>
            <person name="Wortman J."/>
            <person name="Nusbaum C."/>
            <person name="Birren B."/>
        </authorList>
    </citation>
    <scope>NUCLEOTIDE SEQUENCE [LARGE SCALE GENOMIC DNA]</scope>
    <source>
        <strain evidence="6 7">CBS 606.96</strain>
    </source>
</reference>
<evidence type="ECO:0000256" key="2">
    <source>
        <dbReference type="ARBA" id="ARBA00018987"/>
    </source>
</evidence>
<dbReference type="GO" id="GO:0016604">
    <property type="term" value="C:nuclear body"/>
    <property type="evidence" value="ECO:0007669"/>
    <property type="project" value="TreeGrafter"/>
</dbReference>
<organism evidence="6 7">
    <name type="scientific">Capronia epimyces CBS 606.96</name>
    <dbReference type="NCBI Taxonomy" id="1182542"/>
    <lineage>
        <taxon>Eukaryota</taxon>
        <taxon>Fungi</taxon>
        <taxon>Dikarya</taxon>
        <taxon>Ascomycota</taxon>
        <taxon>Pezizomycotina</taxon>
        <taxon>Eurotiomycetes</taxon>
        <taxon>Chaetothyriomycetidae</taxon>
        <taxon>Chaetothyriales</taxon>
        <taxon>Herpotrichiellaceae</taxon>
        <taxon>Capronia</taxon>
    </lineage>
</organism>
<dbReference type="eggNOG" id="KOG3683">
    <property type="taxonomic scope" value="Eukaryota"/>
</dbReference>
<feature type="region of interest" description="Disordered" evidence="3">
    <location>
        <begin position="129"/>
        <end position="179"/>
    </location>
</feature>
<dbReference type="RefSeq" id="XP_007731372.1">
    <property type="nucleotide sequence ID" value="XM_007733182.1"/>
</dbReference>
<dbReference type="SMART" id="SM01161">
    <property type="entry name" value="DUF1767"/>
    <property type="match status" value="1"/>
</dbReference>
<dbReference type="GO" id="GO:0000724">
    <property type="term" value="P:double-strand break repair via homologous recombination"/>
    <property type="evidence" value="ECO:0007669"/>
    <property type="project" value="TreeGrafter"/>
</dbReference>